<proteinExistence type="predicted"/>
<dbReference type="Pfam" id="PF08486">
    <property type="entry name" value="SpoIID"/>
    <property type="match status" value="1"/>
</dbReference>
<dbReference type="Proteomes" id="UP000279422">
    <property type="component" value="Unassembled WGS sequence"/>
</dbReference>
<dbReference type="GO" id="GO:0030435">
    <property type="term" value="P:sporulation resulting in formation of a cellular spore"/>
    <property type="evidence" value="ECO:0007669"/>
    <property type="project" value="InterPro"/>
</dbReference>
<dbReference type="NCBIfam" id="TIGR02669">
    <property type="entry name" value="SpoIID_LytB"/>
    <property type="match status" value="1"/>
</dbReference>
<dbReference type="InterPro" id="IPR013486">
    <property type="entry name" value="SpoIID/LytB"/>
</dbReference>
<evidence type="ECO:0000313" key="2">
    <source>
        <dbReference type="EMBL" id="RLE09517.1"/>
    </source>
</evidence>
<accession>A0A497E4M2</accession>
<evidence type="ECO:0000259" key="1">
    <source>
        <dbReference type="Pfam" id="PF08486"/>
    </source>
</evidence>
<protein>
    <recommendedName>
        <fullName evidence="1">Sporulation stage II protein D amidase enhancer LytB N-terminal domain-containing protein</fullName>
    </recommendedName>
</protein>
<feature type="domain" description="Sporulation stage II protein D amidase enhancer LytB N-terminal" evidence="1">
    <location>
        <begin position="116"/>
        <end position="206"/>
    </location>
</feature>
<dbReference type="AlphaFoldDB" id="A0A497E4M2"/>
<dbReference type="InterPro" id="IPR051922">
    <property type="entry name" value="Bact_Sporulation_Assoc"/>
</dbReference>
<comment type="caution">
    <text evidence="2">The sequence shown here is derived from an EMBL/GenBank/DDBJ whole genome shotgun (WGS) entry which is preliminary data.</text>
</comment>
<dbReference type="InterPro" id="IPR013693">
    <property type="entry name" value="SpoIID/LytB_N"/>
</dbReference>
<name>A0A497E4M2_UNCAE</name>
<dbReference type="EMBL" id="QMPZ01000042">
    <property type="protein sequence ID" value="RLE09517.1"/>
    <property type="molecule type" value="Genomic_DNA"/>
</dbReference>
<dbReference type="GO" id="GO:0030288">
    <property type="term" value="C:outer membrane-bounded periplasmic space"/>
    <property type="evidence" value="ECO:0007669"/>
    <property type="project" value="TreeGrafter"/>
</dbReference>
<gene>
    <name evidence="2" type="ORF">DRJ00_04030</name>
</gene>
<evidence type="ECO:0000313" key="3">
    <source>
        <dbReference type="Proteomes" id="UP000279422"/>
    </source>
</evidence>
<organism evidence="2 3">
    <name type="scientific">Aerophobetes bacterium</name>
    <dbReference type="NCBI Taxonomy" id="2030807"/>
    <lineage>
        <taxon>Bacteria</taxon>
        <taxon>Candidatus Aerophobota</taxon>
    </lineage>
</organism>
<dbReference type="PANTHER" id="PTHR30032">
    <property type="entry name" value="N-ACETYLMURAMOYL-L-ALANINE AMIDASE-RELATED"/>
    <property type="match status" value="1"/>
</dbReference>
<dbReference type="PANTHER" id="PTHR30032:SF4">
    <property type="entry name" value="AMIDASE ENHANCER"/>
    <property type="match status" value="1"/>
</dbReference>
<sequence length="377" mass="43487">MKSPAFLLIIIYFIFSFVSEGYTHSSPLIRVKIIEGEESIEVDANGPYELRWGERSSSHKTFIFSQRIKATEKGIAVDHQILKDKIYIKPKNENSLIEVNKRRYRGKIIVIKKGLSLEVINELPLEEYLYGVINWEISTSWPLASVEAQVIVARTYALKKLKSPLSEDQEYHISNTAKDQIYEGVEAETPEGIKAVNLTWGKILTYKGKLANVYYHACCGGYTASSKEVWGEELPYLKAKPDRFCRKSPYYDWELVIDVEEFRKILKEKGYPVGKVYRIEPVSFDEGGRIKKLYIEHRGGKIYLKGTELRKIMGPNCLKSTLFKVKRWANYFIFTGRGWGHGVGMCQWGAKRMAEEGYSVEEILEYYFPGTKIEKAY</sequence>
<reference evidence="2 3" key="1">
    <citation type="submission" date="2018-06" db="EMBL/GenBank/DDBJ databases">
        <title>Extensive metabolic versatility and redundancy in microbially diverse, dynamic hydrothermal sediments.</title>
        <authorList>
            <person name="Dombrowski N."/>
            <person name="Teske A."/>
            <person name="Baker B.J."/>
        </authorList>
    </citation>
    <scope>NUCLEOTIDE SEQUENCE [LARGE SCALE GENOMIC DNA]</scope>
    <source>
        <strain evidence="2">B47_G16</strain>
    </source>
</reference>